<name>A0A2G9YBL4_9BACT</name>
<dbReference type="GO" id="GO:0016832">
    <property type="term" value="F:aldehyde-lyase activity"/>
    <property type="evidence" value="ECO:0007669"/>
    <property type="project" value="TreeGrafter"/>
</dbReference>
<comment type="similarity">
    <text evidence="1">Belongs to the HpcH/HpaI aldolase family.</text>
</comment>
<comment type="caution">
    <text evidence="5">The sequence shown here is derived from an EMBL/GenBank/DDBJ whole genome shotgun (WGS) entry which is preliminary data.</text>
</comment>
<evidence type="ECO:0000259" key="4">
    <source>
        <dbReference type="Pfam" id="PF03328"/>
    </source>
</evidence>
<reference evidence="5 6" key="1">
    <citation type="submission" date="2017-09" db="EMBL/GenBank/DDBJ databases">
        <title>Depth-based differentiation of microbial function through sediment-hosted aquifers and enrichment of novel symbionts in the deep terrestrial subsurface.</title>
        <authorList>
            <person name="Probst A.J."/>
            <person name="Ladd B."/>
            <person name="Jarett J.K."/>
            <person name="Geller-Mcgrath D.E."/>
            <person name="Sieber C.M."/>
            <person name="Emerson J.B."/>
            <person name="Anantharaman K."/>
            <person name="Thomas B.C."/>
            <person name="Malmstrom R."/>
            <person name="Stieglmeier M."/>
            <person name="Klingl A."/>
            <person name="Woyke T."/>
            <person name="Ryan C.M."/>
            <person name="Banfield J.F."/>
        </authorList>
    </citation>
    <scope>NUCLEOTIDE SEQUENCE [LARGE SCALE GENOMIC DNA]</scope>
    <source>
        <strain evidence="5">CG23_combo_of_CG06-09_8_20_14_all_48_7</strain>
    </source>
</reference>
<organism evidence="5 6">
    <name type="scientific">bacterium (Candidatus Ratteibacteria) CG23_combo_of_CG06-09_8_20_14_all_48_7</name>
    <dbReference type="NCBI Taxonomy" id="2014292"/>
    <lineage>
        <taxon>Bacteria</taxon>
        <taxon>Candidatus Ratteibacteria</taxon>
    </lineage>
</organism>
<evidence type="ECO:0000256" key="2">
    <source>
        <dbReference type="ARBA" id="ARBA00022723"/>
    </source>
</evidence>
<evidence type="ECO:0000313" key="6">
    <source>
        <dbReference type="Proteomes" id="UP000230392"/>
    </source>
</evidence>
<dbReference type="Proteomes" id="UP000230392">
    <property type="component" value="Unassembled WGS sequence"/>
</dbReference>
<dbReference type="InterPro" id="IPR015813">
    <property type="entry name" value="Pyrv/PenolPyrv_kinase-like_dom"/>
</dbReference>
<gene>
    <name evidence="5" type="ORF">COX46_01180</name>
</gene>
<dbReference type="EMBL" id="PCRF01000051">
    <property type="protein sequence ID" value="PIP16615.1"/>
    <property type="molecule type" value="Genomic_DNA"/>
</dbReference>
<sequence>MKENKVKKELKAGKATVGSFLSIAHPTVAEVMAQSGFDWLVMDMEHGIIGIESVQTMAQAMSGTDVLPMARVPWNDFVVIKQVLETGVMGLVIPMVNTAEHAEMAVKAVKFPLEGIRGIGCQRPTGFGAWFND</sequence>
<keyword evidence="2" id="KW-0479">Metal-binding</keyword>
<evidence type="ECO:0000313" key="5">
    <source>
        <dbReference type="EMBL" id="PIP16615.1"/>
    </source>
</evidence>
<dbReference type="PANTHER" id="PTHR30502">
    <property type="entry name" value="2-KETO-3-DEOXY-L-RHAMNONATE ALDOLASE"/>
    <property type="match status" value="1"/>
</dbReference>
<protein>
    <recommendedName>
        <fullName evidence="4">HpcH/HpaI aldolase/citrate lyase domain-containing protein</fullName>
    </recommendedName>
</protein>
<dbReference type="Pfam" id="PF03328">
    <property type="entry name" value="HpcH_HpaI"/>
    <property type="match status" value="1"/>
</dbReference>
<dbReference type="SUPFAM" id="SSF51621">
    <property type="entry name" value="Phosphoenolpyruvate/pyruvate domain"/>
    <property type="match status" value="1"/>
</dbReference>
<proteinExistence type="inferred from homology"/>
<dbReference type="InterPro" id="IPR005000">
    <property type="entry name" value="Aldolase/citrate-lyase_domain"/>
</dbReference>
<dbReference type="InterPro" id="IPR040442">
    <property type="entry name" value="Pyrv_kinase-like_dom_sf"/>
</dbReference>
<dbReference type="AlphaFoldDB" id="A0A2G9YBL4"/>
<feature type="domain" description="HpcH/HpaI aldolase/citrate lyase" evidence="4">
    <location>
        <begin position="18"/>
        <end position="118"/>
    </location>
</feature>
<dbReference type="GO" id="GO:0046872">
    <property type="term" value="F:metal ion binding"/>
    <property type="evidence" value="ECO:0007669"/>
    <property type="project" value="UniProtKB-KW"/>
</dbReference>
<accession>A0A2G9YBL4</accession>
<keyword evidence="3" id="KW-0456">Lyase</keyword>
<dbReference type="GO" id="GO:0005737">
    <property type="term" value="C:cytoplasm"/>
    <property type="evidence" value="ECO:0007669"/>
    <property type="project" value="TreeGrafter"/>
</dbReference>
<evidence type="ECO:0000256" key="3">
    <source>
        <dbReference type="ARBA" id="ARBA00023239"/>
    </source>
</evidence>
<evidence type="ECO:0000256" key="1">
    <source>
        <dbReference type="ARBA" id="ARBA00005568"/>
    </source>
</evidence>
<dbReference type="Gene3D" id="3.20.20.60">
    <property type="entry name" value="Phosphoenolpyruvate-binding domains"/>
    <property type="match status" value="1"/>
</dbReference>
<dbReference type="PANTHER" id="PTHR30502:SF0">
    <property type="entry name" value="PHOSPHOENOLPYRUVATE CARBOXYLASE FAMILY PROTEIN"/>
    <property type="match status" value="1"/>
</dbReference>
<dbReference type="InterPro" id="IPR050251">
    <property type="entry name" value="HpcH-HpaI_aldolase"/>
</dbReference>